<organism evidence="1 2">
    <name type="scientific">Edhazardia aedis (strain USNM 41457)</name>
    <name type="common">Microsporidian parasite</name>
    <dbReference type="NCBI Taxonomy" id="1003232"/>
    <lineage>
        <taxon>Eukaryota</taxon>
        <taxon>Fungi</taxon>
        <taxon>Fungi incertae sedis</taxon>
        <taxon>Microsporidia</taxon>
        <taxon>Edhazardia</taxon>
    </lineage>
</organism>
<proteinExistence type="predicted"/>
<gene>
    <name evidence="1" type="ORF">EDEG_03526</name>
</gene>
<dbReference type="InterPro" id="IPR011990">
    <property type="entry name" value="TPR-like_helical_dom_sf"/>
</dbReference>
<protein>
    <submittedName>
        <fullName evidence="1">Uncharacterized protein</fullName>
    </submittedName>
</protein>
<reference evidence="2" key="2">
    <citation type="submission" date="2015-07" db="EMBL/GenBank/DDBJ databases">
        <title>Contrasting host-pathogen interactions and genome evolution in two generalist and specialist microsporidian pathogens of mosquitoes.</title>
        <authorList>
            <consortium name="The Broad Institute Genomics Platform"/>
            <consortium name="The Broad Institute Genome Sequencing Center for Infectious Disease"/>
            <person name="Cuomo C.A."/>
            <person name="Sanscrainte N.D."/>
            <person name="Goldberg J.M."/>
            <person name="Heiman D."/>
            <person name="Young S."/>
            <person name="Zeng Q."/>
            <person name="Becnel J.J."/>
            <person name="Birren B.W."/>
        </authorList>
    </citation>
    <scope>NUCLEOTIDE SEQUENCE [LARGE SCALE GENOMIC DNA]</scope>
    <source>
        <strain evidence="2">USNM 41457</strain>
    </source>
</reference>
<comment type="caution">
    <text evidence="1">The sequence shown here is derived from an EMBL/GenBank/DDBJ whole genome shotgun (WGS) entry which is preliminary data.</text>
</comment>
<reference evidence="1 2" key="1">
    <citation type="submission" date="2011-08" db="EMBL/GenBank/DDBJ databases">
        <authorList>
            <person name="Liu Z.J."/>
            <person name="Shi F.L."/>
            <person name="Lu J.Q."/>
            <person name="Li M."/>
            <person name="Wang Z.L."/>
        </authorList>
    </citation>
    <scope>NUCLEOTIDE SEQUENCE [LARGE SCALE GENOMIC DNA]</scope>
    <source>
        <strain evidence="1 2">USNM 41457</strain>
    </source>
</reference>
<evidence type="ECO:0000313" key="1">
    <source>
        <dbReference type="EMBL" id="EJW02029.1"/>
    </source>
</evidence>
<dbReference type="HOGENOM" id="CLU_771668_0_0_1"/>
<dbReference type="SMART" id="SM00028">
    <property type="entry name" value="TPR"/>
    <property type="match status" value="2"/>
</dbReference>
<name>J9D384_EDHAE</name>
<keyword evidence="2" id="KW-1185">Reference proteome</keyword>
<dbReference type="InterPro" id="IPR019734">
    <property type="entry name" value="TPR_rpt"/>
</dbReference>
<accession>J9D384</accession>
<dbReference type="Proteomes" id="UP000003163">
    <property type="component" value="Unassembled WGS sequence"/>
</dbReference>
<dbReference type="InParanoid" id="J9D384"/>
<dbReference type="Gene3D" id="1.25.40.10">
    <property type="entry name" value="Tetratricopeptide repeat domain"/>
    <property type="match status" value="1"/>
</dbReference>
<dbReference type="VEuPathDB" id="MicrosporidiaDB:EDEG_03526"/>
<evidence type="ECO:0000313" key="2">
    <source>
        <dbReference type="Proteomes" id="UP000003163"/>
    </source>
</evidence>
<dbReference type="SUPFAM" id="SSF48452">
    <property type="entry name" value="TPR-like"/>
    <property type="match status" value="1"/>
</dbReference>
<dbReference type="AlphaFoldDB" id="J9D384"/>
<dbReference type="EMBL" id="AFBI03000095">
    <property type="protein sequence ID" value="EJW02029.1"/>
    <property type="molecule type" value="Genomic_DNA"/>
</dbReference>
<sequence length="359" mass="42524">MIFDFLDTMFSKKQTQIKQLIEKKEYQTAYKEILLEYKKSPTNIKILCLKGLTESKMGNLKLAVKTLENVIQKNTSDPLPHKYLAQVYKENHLYKNAIRHYSKIIENGVFDREVELKYIAYNLYFYKSDVKCSEIIDRMIQKQLIYIKSVMSHIHKSKHTEFLSPVNIYLTLTETQNILKNGGIFTLKLDPKERFLQNKYLLSLIQHNMINMFIKESQIFFNQNDAKSTIHYMIESQRIELIYEICKVLLENGFCALAYKISNVLFKMFFEAVCAELECLEYLISHEKFLNTNVIMKCTVQYTTLCKKIKSDIDLICSKHPGIKLEDNRCDCVELDPQHLDLIHFYMKTNYVELFNFLY</sequence>